<dbReference type="AlphaFoldDB" id="A0AA46I639"/>
<dbReference type="PANTHER" id="PTHR24567:SF26">
    <property type="entry name" value="REGULATORY PROTEIN YEIL"/>
    <property type="match status" value="1"/>
</dbReference>
<organism evidence="2 3">
    <name type="scientific">Hypnocyclicus thermotrophus</name>
    <dbReference type="NCBI Taxonomy" id="1627895"/>
    <lineage>
        <taxon>Bacteria</taxon>
        <taxon>Fusobacteriati</taxon>
        <taxon>Fusobacteriota</taxon>
        <taxon>Fusobacteriia</taxon>
        <taxon>Fusobacteriales</taxon>
        <taxon>Fusobacteriaceae</taxon>
        <taxon>Hypnocyclicus</taxon>
    </lineage>
</organism>
<dbReference type="SUPFAM" id="SSF51206">
    <property type="entry name" value="cAMP-binding domain-like"/>
    <property type="match status" value="1"/>
</dbReference>
<dbReference type="Pfam" id="PF00027">
    <property type="entry name" value="cNMP_binding"/>
    <property type="match status" value="1"/>
</dbReference>
<dbReference type="InterPro" id="IPR036390">
    <property type="entry name" value="WH_DNA-bd_sf"/>
</dbReference>
<dbReference type="RefSeq" id="WP_134112370.1">
    <property type="nucleotide sequence ID" value="NZ_SOBG01000002.1"/>
</dbReference>
<dbReference type="InterPro" id="IPR050397">
    <property type="entry name" value="Env_Response_Regulators"/>
</dbReference>
<keyword evidence="3" id="KW-1185">Reference proteome</keyword>
<dbReference type="PANTHER" id="PTHR24567">
    <property type="entry name" value="CRP FAMILY TRANSCRIPTIONAL REGULATORY PROTEIN"/>
    <property type="match status" value="1"/>
</dbReference>
<dbReference type="SUPFAM" id="SSF46785">
    <property type="entry name" value="Winged helix' DNA-binding domain"/>
    <property type="match status" value="1"/>
</dbReference>
<dbReference type="PROSITE" id="PS50042">
    <property type="entry name" value="CNMP_BINDING_3"/>
    <property type="match status" value="1"/>
</dbReference>
<dbReference type="GO" id="GO:0005829">
    <property type="term" value="C:cytosol"/>
    <property type="evidence" value="ECO:0007669"/>
    <property type="project" value="TreeGrafter"/>
</dbReference>
<accession>A0AA46I639</accession>
<dbReference type="Proteomes" id="UP000294678">
    <property type="component" value="Unassembled WGS sequence"/>
</dbReference>
<dbReference type="EMBL" id="SOBG01000002">
    <property type="protein sequence ID" value="TDT71774.1"/>
    <property type="molecule type" value="Genomic_DNA"/>
</dbReference>
<dbReference type="Gene3D" id="2.60.120.10">
    <property type="entry name" value="Jelly Rolls"/>
    <property type="match status" value="1"/>
</dbReference>
<gene>
    <name evidence="2" type="ORF">EV215_0458</name>
</gene>
<feature type="domain" description="Cyclic nucleotide-binding" evidence="1">
    <location>
        <begin position="6"/>
        <end position="131"/>
    </location>
</feature>
<dbReference type="InterPro" id="IPR018490">
    <property type="entry name" value="cNMP-bd_dom_sf"/>
</dbReference>
<dbReference type="GO" id="GO:0003700">
    <property type="term" value="F:DNA-binding transcription factor activity"/>
    <property type="evidence" value="ECO:0007669"/>
    <property type="project" value="TreeGrafter"/>
</dbReference>
<protein>
    <submittedName>
        <fullName evidence="2">CRP-like cAMP-binding protein</fullName>
    </submittedName>
</protein>
<sequence>MNNKLLEKYYKKYALDSFFSNNYINKAYLEFIKKNSFLILSKQQPKYFYFIVNGKFKVSTTNENGKALSVAFLEPGEVIGDVELVLNKPYIHNVEAIIDSYVIKFDIEFIKTLLKTDNVFNNKILQTLAIKLYNDTSIIYESMLYPLENRIATYLYNSLDENNEIQKLNITELSSSLGKSSRQIRRIFKKFIEENIIEKDFMYVKIIDINKLKKLVIEKL</sequence>
<comment type="caution">
    <text evidence="2">The sequence shown here is derived from an EMBL/GenBank/DDBJ whole genome shotgun (WGS) entry which is preliminary data.</text>
</comment>
<evidence type="ECO:0000259" key="1">
    <source>
        <dbReference type="PROSITE" id="PS50042"/>
    </source>
</evidence>
<dbReference type="GO" id="GO:0003677">
    <property type="term" value="F:DNA binding"/>
    <property type="evidence" value="ECO:0007669"/>
    <property type="project" value="UniProtKB-KW"/>
</dbReference>
<proteinExistence type="predicted"/>
<evidence type="ECO:0000313" key="3">
    <source>
        <dbReference type="Proteomes" id="UP000294678"/>
    </source>
</evidence>
<dbReference type="InterPro" id="IPR014710">
    <property type="entry name" value="RmlC-like_jellyroll"/>
</dbReference>
<dbReference type="InterPro" id="IPR000595">
    <property type="entry name" value="cNMP-bd_dom"/>
</dbReference>
<evidence type="ECO:0000313" key="2">
    <source>
        <dbReference type="EMBL" id="TDT71774.1"/>
    </source>
</evidence>
<name>A0AA46I639_9FUSO</name>
<reference evidence="2 3" key="1">
    <citation type="submission" date="2019-03" db="EMBL/GenBank/DDBJ databases">
        <title>Genomic Encyclopedia of Type Strains, Phase IV (KMG-IV): sequencing the most valuable type-strain genomes for metagenomic binning, comparative biology and taxonomic classification.</title>
        <authorList>
            <person name="Goeker M."/>
        </authorList>
    </citation>
    <scope>NUCLEOTIDE SEQUENCE [LARGE SCALE GENOMIC DNA]</scope>
    <source>
        <strain evidence="2 3">DSM 100055</strain>
    </source>
</reference>
<dbReference type="CDD" id="cd00038">
    <property type="entry name" value="CAP_ED"/>
    <property type="match status" value="1"/>
</dbReference>